<dbReference type="GO" id="GO:0004720">
    <property type="term" value="F:protein-lysine 6-oxidase activity"/>
    <property type="evidence" value="ECO:0007669"/>
    <property type="project" value="TreeGrafter"/>
</dbReference>
<feature type="domain" description="Ig-like" evidence="7">
    <location>
        <begin position="297"/>
        <end position="386"/>
    </location>
</feature>
<dbReference type="InterPro" id="IPR007110">
    <property type="entry name" value="Ig-like_dom"/>
</dbReference>
<dbReference type="PANTHER" id="PTHR45817:SF8">
    <property type="entry name" value="LYSYL OXIDASE HOMOLOG 1"/>
    <property type="match status" value="1"/>
</dbReference>
<evidence type="ECO:0000256" key="3">
    <source>
        <dbReference type="PROSITE-ProRule" id="PRU00196"/>
    </source>
</evidence>
<keyword evidence="2" id="KW-0325">Glycoprotein</keyword>
<dbReference type="SMART" id="SM00202">
    <property type="entry name" value="SR"/>
    <property type="match status" value="1"/>
</dbReference>
<name>A0A2T7PSW1_POMCA</name>
<dbReference type="SUPFAM" id="SSF56487">
    <property type="entry name" value="SRCR-like"/>
    <property type="match status" value="2"/>
</dbReference>
<evidence type="ECO:0000313" key="8">
    <source>
        <dbReference type="EMBL" id="PVD36505.1"/>
    </source>
</evidence>
<evidence type="ECO:0000256" key="4">
    <source>
        <dbReference type="SAM" id="Coils"/>
    </source>
</evidence>
<feature type="coiled-coil region" evidence="4">
    <location>
        <begin position="814"/>
        <end position="862"/>
    </location>
</feature>
<dbReference type="AlphaFoldDB" id="A0A2T7PSW1"/>
<feature type="signal peptide" evidence="5">
    <location>
        <begin position="1"/>
        <end position="23"/>
    </location>
</feature>
<dbReference type="InterPro" id="IPR050912">
    <property type="entry name" value="LOX-like_protein"/>
</dbReference>
<gene>
    <name evidence="8" type="ORF">C0Q70_03489</name>
</gene>
<organism evidence="8 9">
    <name type="scientific">Pomacea canaliculata</name>
    <name type="common">Golden apple snail</name>
    <dbReference type="NCBI Taxonomy" id="400727"/>
    <lineage>
        <taxon>Eukaryota</taxon>
        <taxon>Metazoa</taxon>
        <taxon>Spiralia</taxon>
        <taxon>Lophotrochozoa</taxon>
        <taxon>Mollusca</taxon>
        <taxon>Gastropoda</taxon>
        <taxon>Caenogastropoda</taxon>
        <taxon>Architaenioglossa</taxon>
        <taxon>Ampullarioidea</taxon>
        <taxon>Ampullariidae</taxon>
        <taxon>Pomacea</taxon>
    </lineage>
</organism>
<dbReference type="OrthoDB" id="6205392at2759"/>
<dbReference type="InterPro" id="IPR013783">
    <property type="entry name" value="Ig-like_fold"/>
</dbReference>
<dbReference type="FunFam" id="3.10.250.10:FF:000011">
    <property type="entry name" value="Scavenger receptor class A member 5"/>
    <property type="match status" value="1"/>
</dbReference>
<dbReference type="InterPro" id="IPR036772">
    <property type="entry name" value="SRCR-like_dom_sf"/>
</dbReference>
<dbReference type="PROSITE" id="PS50287">
    <property type="entry name" value="SRCR_2"/>
    <property type="match status" value="2"/>
</dbReference>
<keyword evidence="1 3" id="KW-1015">Disulfide bond</keyword>
<sequence length="925" mass="101317">MVSSTQYLSIALIIMVIASAGRAWSKTHPKGRAPHSGRQSQGWCVPEAWMGGRGITEGTVDAHGTYTITRTYGYIRYSATLQKLSMIDIPIAPEDKGYLWRIYDYPASILYTMTDDQTCIKEKLPGPFFPMCVPENATVTFVKSYYGTDQNSVWALELAGVAPDGLNYRVSLSQNTHMPIFEEQWGGFDGLPKKFTALNGVSKKNSTCCKRSHLGIQPLLCLVPAGDRPRLLATYVAGNYLTPSTTTQELSFLPNAGLQVSRVQQDQFGVYTVHVNINKGGSSDTETRNVTLLRPEPPVASGGRLTASVQPRAVYREDTREWHVQLECGTLLDIGNPPFTVLWTTSQEETVNSSSYSNGTFYLTLPNPAEGGDYTCSLSSTDHTTACLNLNPSLANGAAVKVDSVLTKFMVLEGRLEALQEENRELNQTDRTLHQQVNMLQAQNANLTSQLQQLRNSCSVAGSHTSVVRLVDGRRPSEGRLEVNVDGVWGTVCDDDFTVQAATVVCRMLQIHSTSPVVQKMGTFPPGTGKILLDDVHCDGSEASIFSCNHRPVGENNCQHVEDVGLTAMPEEAVISIVRKQFSAFNWTASSPADGTSIPLCPGDNVTIPWSFETSRGDALVNVEWYFQPEGDRPRLLATYVAGNYLTPSTTTQELSFLPNAGLQVSRVQQDQFGVYTVHVNINKGGSSDTETRNVTLLRPEPPIASGGRLTASVQPRAVYREDTREWHVQLECGKLLDIGNPPFTVLWTTSQEETVNSSSYSNGTFYLTLPNPAEGGDYTCSLSSTDHTTACLNLNPSLANGAAVKVDSVLTKFMVLEGRLEALQEENRELNQTDRTLHQQVNMLQAQNANLTSQLQQLRNSCSGSHTSDPNSVVRLVDGRWPSEGRLEVKVDGAWGTVCDDDFTVQAATVVCRMLQIHRPDSTG</sequence>
<dbReference type="InterPro" id="IPR001190">
    <property type="entry name" value="SRCR"/>
</dbReference>
<dbReference type="PANTHER" id="PTHR45817">
    <property type="entry name" value="LYSYL OXIDASE-LIKE-RELATED"/>
    <property type="match status" value="1"/>
</dbReference>
<protein>
    <submittedName>
        <fullName evidence="8">Uncharacterized protein</fullName>
    </submittedName>
</protein>
<evidence type="ECO:0000256" key="2">
    <source>
        <dbReference type="ARBA" id="ARBA00023180"/>
    </source>
</evidence>
<keyword evidence="9" id="KW-1185">Reference proteome</keyword>
<dbReference type="InterPro" id="IPR036179">
    <property type="entry name" value="Ig-like_dom_sf"/>
</dbReference>
<dbReference type="PROSITE" id="PS50835">
    <property type="entry name" value="IG_LIKE"/>
    <property type="match status" value="2"/>
</dbReference>
<dbReference type="Proteomes" id="UP000245119">
    <property type="component" value="Linkage Group LG2"/>
</dbReference>
<feature type="chain" id="PRO_5015457654" evidence="5">
    <location>
        <begin position="24"/>
        <end position="925"/>
    </location>
</feature>
<keyword evidence="5" id="KW-0732">Signal</keyword>
<evidence type="ECO:0000259" key="6">
    <source>
        <dbReference type="PROSITE" id="PS50287"/>
    </source>
</evidence>
<dbReference type="PRINTS" id="PR00258">
    <property type="entry name" value="SPERACTRCPTR"/>
</dbReference>
<feature type="domain" description="SRCR" evidence="6">
    <location>
        <begin position="468"/>
        <end position="569"/>
    </location>
</feature>
<evidence type="ECO:0000256" key="5">
    <source>
        <dbReference type="SAM" id="SignalP"/>
    </source>
</evidence>
<feature type="coiled-coil region" evidence="4">
    <location>
        <begin position="409"/>
        <end position="457"/>
    </location>
</feature>
<dbReference type="Gene3D" id="2.60.40.10">
    <property type="entry name" value="Immunoglobulins"/>
    <property type="match status" value="1"/>
</dbReference>
<comment type="caution">
    <text evidence="3">Lacks conserved residue(s) required for the propagation of feature annotation.</text>
</comment>
<dbReference type="GO" id="GO:0030199">
    <property type="term" value="P:collagen fibril organization"/>
    <property type="evidence" value="ECO:0007669"/>
    <property type="project" value="TreeGrafter"/>
</dbReference>
<dbReference type="GO" id="GO:0016020">
    <property type="term" value="C:membrane"/>
    <property type="evidence" value="ECO:0007669"/>
    <property type="project" value="InterPro"/>
</dbReference>
<evidence type="ECO:0000313" key="9">
    <source>
        <dbReference type="Proteomes" id="UP000245119"/>
    </source>
</evidence>
<feature type="domain" description="SRCR" evidence="6">
    <location>
        <begin position="875"/>
        <end position="925"/>
    </location>
</feature>
<proteinExistence type="predicted"/>
<dbReference type="Gene3D" id="3.10.250.10">
    <property type="entry name" value="SRCR-like domain"/>
    <property type="match status" value="2"/>
</dbReference>
<feature type="disulfide bond" evidence="3">
    <location>
        <begin position="538"/>
        <end position="548"/>
    </location>
</feature>
<keyword evidence="4" id="KW-0175">Coiled coil</keyword>
<dbReference type="GO" id="GO:0005615">
    <property type="term" value="C:extracellular space"/>
    <property type="evidence" value="ECO:0007669"/>
    <property type="project" value="TreeGrafter"/>
</dbReference>
<reference evidence="8 9" key="1">
    <citation type="submission" date="2018-04" db="EMBL/GenBank/DDBJ databases">
        <title>The genome of golden apple snail Pomacea canaliculata provides insight into stress tolerance and invasive adaptation.</title>
        <authorList>
            <person name="Liu C."/>
            <person name="Liu B."/>
            <person name="Ren Y."/>
            <person name="Zhang Y."/>
            <person name="Wang H."/>
            <person name="Li S."/>
            <person name="Jiang F."/>
            <person name="Yin L."/>
            <person name="Zhang G."/>
            <person name="Qian W."/>
            <person name="Fan W."/>
        </authorList>
    </citation>
    <scope>NUCLEOTIDE SEQUENCE [LARGE SCALE GENOMIC DNA]</scope>
    <source>
        <strain evidence="8">SZHN2017</strain>
        <tissue evidence="8">Muscle</tissue>
    </source>
</reference>
<feature type="domain" description="Ig-like" evidence="7">
    <location>
        <begin position="702"/>
        <end position="791"/>
    </location>
</feature>
<dbReference type="EMBL" id="PZQS01000002">
    <property type="protein sequence ID" value="PVD36505.1"/>
    <property type="molecule type" value="Genomic_DNA"/>
</dbReference>
<dbReference type="Pfam" id="PF00530">
    <property type="entry name" value="SRCR"/>
    <property type="match status" value="2"/>
</dbReference>
<evidence type="ECO:0000256" key="1">
    <source>
        <dbReference type="ARBA" id="ARBA00023157"/>
    </source>
</evidence>
<accession>A0A2T7PSW1</accession>
<evidence type="ECO:0000259" key="7">
    <source>
        <dbReference type="PROSITE" id="PS50835"/>
    </source>
</evidence>
<dbReference type="SUPFAM" id="SSF48726">
    <property type="entry name" value="Immunoglobulin"/>
    <property type="match status" value="1"/>
</dbReference>
<comment type="caution">
    <text evidence="8">The sequence shown here is derived from an EMBL/GenBank/DDBJ whole genome shotgun (WGS) entry which is preliminary data.</text>
</comment>